<gene>
    <name evidence="9" type="ORF">HJ588_14325</name>
</gene>
<evidence type="ECO:0000256" key="5">
    <source>
        <dbReference type="ARBA" id="ARBA00022679"/>
    </source>
</evidence>
<dbReference type="InterPro" id="IPR012382">
    <property type="entry name" value="CobI/CbiL"/>
</dbReference>
<comment type="pathway">
    <text evidence="1">Cofactor biosynthesis; adenosylcobalamin biosynthesis.</text>
</comment>
<dbReference type="NCBIfam" id="TIGR01467">
    <property type="entry name" value="cobI_cbiL"/>
    <property type="match status" value="1"/>
</dbReference>
<dbReference type="InterPro" id="IPR003043">
    <property type="entry name" value="Uropor_MeTrfase_CS"/>
</dbReference>
<dbReference type="AlphaFoldDB" id="A0A849AM48"/>
<dbReference type="Gene3D" id="3.40.1010.10">
    <property type="entry name" value="Cobalt-precorrin-4 Transmethylase, Domain 1"/>
    <property type="match status" value="2"/>
</dbReference>
<evidence type="ECO:0000256" key="2">
    <source>
        <dbReference type="ARBA" id="ARBA00005879"/>
    </source>
</evidence>
<reference evidence="9 10" key="1">
    <citation type="submission" date="2020-05" db="EMBL/GenBank/DDBJ databases">
        <title>Flexivirga sp. ID2601S isolated from air conditioner.</title>
        <authorList>
            <person name="Kim D.H."/>
        </authorList>
    </citation>
    <scope>NUCLEOTIDE SEQUENCE [LARGE SCALE GENOMIC DNA]</scope>
    <source>
        <strain evidence="9 10">ID2601S</strain>
    </source>
</reference>
<name>A0A849AM48_9MICO</name>
<evidence type="ECO:0000256" key="6">
    <source>
        <dbReference type="ARBA" id="ARBA00022691"/>
    </source>
</evidence>
<evidence type="ECO:0000259" key="8">
    <source>
        <dbReference type="Pfam" id="PF00590"/>
    </source>
</evidence>
<dbReference type="PANTHER" id="PTHR47036">
    <property type="entry name" value="COBALT-FACTOR III C(17)-METHYLTRANSFERASE-RELATED"/>
    <property type="match status" value="1"/>
</dbReference>
<keyword evidence="6" id="KW-0949">S-adenosyl-L-methionine</keyword>
<protein>
    <submittedName>
        <fullName evidence="9">Precorrin-2 C(20)-methyltransferase</fullName>
        <ecNumber evidence="9">2.1.1.130</ecNumber>
    </submittedName>
</protein>
<comment type="caution">
    <text evidence="9">The sequence shown here is derived from an EMBL/GenBank/DDBJ whole genome shotgun (WGS) entry which is preliminary data.</text>
</comment>
<dbReference type="GO" id="GO:0009236">
    <property type="term" value="P:cobalamin biosynthetic process"/>
    <property type="evidence" value="ECO:0007669"/>
    <property type="project" value="UniProtKB-UniPathway"/>
</dbReference>
<dbReference type="UniPathway" id="UPA00148"/>
<evidence type="ECO:0000256" key="7">
    <source>
        <dbReference type="RuleBase" id="RU003960"/>
    </source>
</evidence>
<dbReference type="CDD" id="cd11646">
    <property type="entry name" value="Precorrin_3B_C17_MT"/>
    <property type="match status" value="1"/>
</dbReference>
<evidence type="ECO:0000256" key="3">
    <source>
        <dbReference type="ARBA" id="ARBA00022573"/>
    </source>
</evidence>
<comment type="similarity">
    <text evidence="2 7">Belongs to the precorrin methyltransferase family.</text>
</comment>
<dbReference type="EC" id="2.1.1.130" evidence="9"/>
<dbReference type="NCBIfam" id="NF004647">
    <property type="entry name" value="PRK05990.1"/>
    <property type="match status" value="1"/>
</dbReference>
<keyword evidence="4 7" id="KW-0489">Methyltransferase</keyword>
<dbReference type="InterPro" id="IPR006364">
    <property type="entry name" value="CobI/CbiL/CobIJ_dom"/>
</dbReference>
<evidence type="ECO:0000256" key="4">
    <source>
        <dbReference type="ARBA" id="ARBA00022603"/>
    </source>
</evidence>
<dbReference type="RefSeq" id="WP_171156712.1">
    <property type="nucleotide sequence ID" value="NZ_JABENB010000002.1"/>
</dbReference>
<dbReference type="Proteomes" id="UP000557772">
    <property type="component" value="Unassembled WGS sequence"/>
</dbReference>
<feature type="domain" description="Tetrapyrrole methylase" evidence="8">
    <location>
        <begin position="16"/>
        <end position="228"/>
    </location>
</feature>
<sequence>MTVGRRTPSRSAEPGHLYGVGVGPGDPSLVTVAAAGLIGSADVVAYHRAAHKDSVALSIARDYLSDNVTHEALVYPVTTGSTDHPGGYHALLAEFYDDCAGRLAAHLSAGRSVVVLAEGDPLFFGSFMYVHDLLKPRFPVEVVPGVTSMAAATAAVGTGLCRHEDTLTVLPGTLPVRELADRLSATDAAVVMKLGRTFPNVLEAVRQAGLLDRAWYVERASSEHQRVRPILHVDPATVPYMSLVVVTGRDLRADAAGRAMTPTVSETPDPQPATAGAGTVHVLGLGPGPDDWVTPEAERILAQVRHVVGYRPYVERVAPREGLTRHFSGNTVEVDRGVAALDLARAGHDVAVVSGGDPGVFAMASAVLEAQETAASDDPSYAQVDVRVHPGVTAAHAAAARAGAPLGGDHALISLSDRLKPWEVIERRLRALAHADLTIAIYNPRSASRPDQLGRAREVLLEATDEDRIVVVGRHIGREQESVTVTTLGDFDPETVDMGCLVIVGSSSTVVSSSGAVWTPRSQS</sequence>
<dbReference type="NCBIfam" id="TIGR01466">
    <property type="entry name" value="cobJ_cbiH"/>
    <property type="match status" value="1"/>
</dbReference>
<dbReference type="InterPro" id="IPR000878">
    <property type="entry name" value="4pyrrol_Mease"/>
</dbReference>
<dbReference type="PANTHER" id="PTHR47036:SF1">
    <property type="entry name" value="COBALT-FACTOR III C(17)-METHYLTRANSFERASE-RELATED"/>
    <property type="match status" value="1"/>
</dbReference>
<evidence type="ECO:0000313" key="9">
    <source>
        <dbReference type="EMBL" id="NNG40441.1"/>
    </source>
</evidence>
<dbReference type="InterPro" id="IPR014777">
    <property type="entry name" value="4pyrrole_Mease_sub1"/>
</dbReference>
<feature type="domain" description="Tetrapyrrole methylase" evidence="8">
    <location>
        <begin position="279"/>
        <end position="491"/>
    </location>
</feature>
<keyword evidence="3" id="KW-0169">Cobalamin biosynthesis</keyword>
<dbReference type="SUPFAM" id="SSF53790">
    <property type="entry name" value="Tetrapyrrole methylase"/>
    <property type="match status" value="2"/>
</dbReference>
<accession>A0A849AM48</accession>
<evidence type="ECO:0000256" key="1">
    <source>
        <dbReference type="ARBA" id="ARBA00004953"/>
    </source>
</evidence>
<organism evidence="9 10">
    <name type="scientific">Flexivirga aerilata</name>
    <dbReference type="NCBI Taxonomy" id="1656889"/>
    <lineage>
        <taxon>Bacteria</taxon>
        <taxon>Bacillati</taxon>
        <taxon>Actinomycetota</taxon>
        <taxon>Actinomycetes</taxon>
        <taxon>Micrococcales</taxon>
        <taxon>Dermacoccaceae</taxon>
        <taxon>Flexivirga</taxon>
    </lineage>
</organism>
<dbReference type="PROSITE" id="PS00840">
    <property type="entry name" value="SUMT_2"/>
    <property type="match status" value="1"/>
</dbReference>
<dbReference type="Gene3D" id="3.30.950.10">
    <property type="entry name" value="Methyltransferase, Cobalt-precorrin-4 Transmethylase, Domain 2"/>
    <property type="match status" value="2"/>
</dbReference>
<dbReference type="InterPro" id="IPR014776">
    <property type="entry name" value="4pyrrole_Mease_sub2"/>
</dbReference>
<dbReference type="CDD" id="cd11645">
    <property type="entry name" value="Precorrin_2_C20_MT"/>
    <property type="match status" value="1"/>
</dbReference>
<dbReference type="GO" id="GO:0032259">
    <property type="term" value="P:methylation"/>
    <property type="evidence" value="ECO:0007669"/>
    <property type="project" value="UniProtKB-KW"/>
</dbReference>
<keyword evidence="5 7" id="KW-0808">Transferase</keyword>
<keyword evidence="10" id="KW-1185">Reference proteome</keyword>
<proteinExistence type="inferred from homology"/>
<dbReference type="InterPro" id="IPR035996">
    <property type="entry name" value="4pyrrol_Methylase_sf"/>
</dbReference>
<dbReference type="InterPro" id="IPR006363">
    <property type="entry name" value="Cbl_synth_CobJ/CibH_dom"/>
</dbReference>
<dbReference type="GO" id="GO:0030788">
    <property type="term" value="F:precorrin-2 C20-methyltransferase activity"/>
    <property type="evidence" value="ECO:0007669"/>
    <property type="project" value="UniProtKB-EC"/>
</dbReference>
<dbReference type="Pfam" id="PF00590">
    <property type="entry name" value="TP_methylase"/>
    <property type="match status" value="2"/>
</dbReference>
<dbReference type="EMBL" id="JABENB010000002">
    <property type="protein sequence ID" value="NNG40441.1"/>
    <property type="molecule type" value="Genomic_DNA"/>
</dbReference>
<dbReference type="InterPro" id="IPR051810">
    <property type="entry name" value="Precorrin_MeTrfase"/>
</dbReference>
<evidence type="ECO:0000313" key="10">
    <source>
        <dbReference type="Proteomes" id="UP000557772"/>
    </source>
</evidence>